<comment type="caution">
    <text evidence="1">The sequence shown here is derived from an EMBL/GenBank/DDBJ whole genome shotgun (WGS) entry which is preliminary data.</text>
</comment>
<gene>
    <name evidence="1" type="ORF">BET01_07265</name>
</gene>
<dbReference type="EMBL" id="MCIA01000031">
    <property type="protein sequence ID" value="RKD30380.1"/>
    <property type="molecule type" value="Genomic_DNA"/>
</dbReference>
<protein>
    <submittedName>
        <fullName evidence="1">Uncharacterized protein</fullName>
    </submittedName>
</protein>
<keyword evidence="2" id="KW-1185">Reference proteome</keyword>
<dbReference type="RefSeq" id="WP_120197967.1">
    <property type="nucleotide sequence ID" value="NZ_MCIA01000031.1"/>
</dbReference>
<organism evidence="1 2">
    <name type="scientific">Lacrimispora algidixylanolytica</name>
    <dbReference type="NCBI Taxonomy" id="94868"/>
    <lineage>
        <taxon>Bacteria</taxon>
        <taxon>Bacillati</taxon>
        <taxon>Bacillota</taxon>
        <taxon>Clostridia</taxon>
        <taxon>Lachnospirales</taxon>
        <taxon>Lachnospiraceae</taxon>
        <taxon>Lacrimispora</taxon>
    </lineage>
</organism>
<name>A0A419SYN3_9FIRM</name>
<reference evidence="1 2" key="1">
    <citation type="submission" date="2016-08" db="EMBL/GenBank/DDBJ databases">
        <title>A new outlook on sporulation: Clostridium algidixylanolyticum.</title>
        <authorList>
            <person name="Poppleton D.I."/>
            <person name="Gribaldo S."/>
        </authorList>
    </citation>
    <scope>NUCLEOTIDE SEQUENCE [LARGE SCALE GENOMIC DNA]</scope>
    <source>
        <strain evidence="1 2">SPL73</strain>
    </source>
</reference>
<evidence type="ECO:0000313" key="1">
    <source>
        <dbReference type="EMBL" id="RKD30380.1"/>
    </source>
</evidence>
<proteinExistence type="predicted"/>
<dbReference type="AlphaFoldDB" id="A0A419SYN3"/>
<dbReference type="OrthoDB" id="1906379at2"/>
<sequence length="175" mass="21007">MDYFIMQTDERIAFHKEINYAHPGFRNKEPFVTFGRFDEDDRCPDFFHGRFLFDTYFCVTDQLKEILEAYSTEISMVPFFLTDEDYRSQIVCWNMNCPVEECLLEEGRHNESPVFHCEGVEKNQYIFCIRKEKAQYLIVSLELAENILRRQLYGIRFIPVSIVWREGKDLENNHS</sequence>
<dbReference type="Proteomes" id="UP000284277">
    <property type="component" value="Unassembled WGS sequence"/>
</dbReference>
<accession>A0A419SYN3</accession>
<evidence type="ECO:0000313" key="2">
    <source>
        <dbReference type="Proteomes" id="UP000284277"/>
    </source>
</evidence>